<feature type="compositionally biased region" description="Polar residues" evidence="1">
    <location>
        <begin position="8"/>
        <end position="18"/>
    </location>
</feature>
<dbReference type="AlphaFoldDB" id="U4LQG9"/>
<evidence type="ECO:0000256" key="1">
    <source>
        <dbReference type="SAM" id="MobiDB-lite"/>
    </source>
</evidence>
<dbReference type="Proteomes" id="UP000018144">
    <property type="component" value="Unassembled WGS sequence"/>
</dbReference>
<accession>U4LQG9</accession>
<organism evidence="2 3">
    <name type="scientific">Pyronema omphalodes (strain CBS 100304)</name>
    <name type="common">Pyronema confluens</name>
    <dbReference type="NCBI Taxonomy" id="1076935"/>
    <lineage>
        <taxon>Eukaryota</taxon>
        <taxon>Fungi</taxon>
        <taxon>Dikarya</taxon>
        <taxon>Ascomycota</taxon>
        <taxon>Pezizomycotina</taxon>
        <taxon>Pezizomycetes</taxon>
        <taxon>Pezizales</taxon>
        <taxon>Pyronemataceae</taxon>
        <taxon>Pyronema</taxon>
    </lineage>
</organism>
<proteinExistence type="predicted"/>
<name>U4LQG9_PYROM</name>
<dbReference type="EMBL" id="HF936527">
    <property type="protein sequence ID" value="CCX34416.1"/>
    <property type="molecule type" value="Genomic_DNA"/>
</dbReference>
<keyword evidence="3" id="KW-1185">Reference proteome</keyword>
<reference evidence="2 3" key="1">
    <citation type="journal article" date="2013" name="PLoS Genet.">
        <title>The genome and development-dependent transcriptomes of Pyronema confluens: a window into fungal evolution.</title>
        <authorList>
            <person name="Traeger S."/>
            <person name="Altegoer F."/>
            <person name="Freitag M."/>
            <person name="Gabaldon T."/>
            <person name="Kempken F."/>
            <person name="Kumar A."/>
            <person name="Marcet-Houben M."/>
            <person name="Poggeler S."/>
            <person name="Stajich J.E."/>
            <person name="Nowrousian M."/>
        </authorList>
    </citation>
    <scope>NUCLEOTIDE SEQUENCE [LARGE SCALE GENOMIC DNA]</scope>
    <source>
        <strain evidence="3">CBS 100304</strain>
        <tissue evidence="2">Vegetative mycelium</tissue>
    </source>
</reference>
<sequence>MRKALSDLKTNISNQRNSLAAEPEPAMADHPTLTRRPSLARTTVNRALSNLTSITNRRHSLPVQPNPPAVPGYPLVIRGPSRTRAAVDRVVNICRRIRHPLPLCNTHFLLTPPSNDRPYEFRPGLFVVQSNPEIHLTTPKAYTAKLLSVKTPTFHDGSAPAQLVIPVDEPHDDLQRMPVYVGEEAKSPRCDRGSCCLSEGRLAGQTYWKCKFCAKRHHCNMCVEALVKDNPDAEGQCIYFRQFHRHK</sequence>
<evidence type="ECO:0000313" key="3">
    <source>
        <dbReference type="Proteomes" id="UP000018144"/>
    </source>
</evidence>
<evidence type="ECO:0000313" key="2">
    <source>
        <dbReference type="EMBL" id="CCX34416.1"/>
    </source>
</evidence>
<feature type="region of interest" description="Disordered" evidence="1">
    <location>
        <begin position="1"/>
        <end position="32"/>
    </location>
</feature>
<protein>
    <submittedName>
        <fullName evidence="2">Uncharacterized protein</fullName>
    </submittedName>
</protein>
<gene>
    <name evidence="2" type="ORF">PCON_03628</name>
</gene>